<dbReference type="InterPro" id="IPR004089">
    <property type="entry name" value="MCPsignal_dom"/>
</dbReference>
<keyword evidence="3 5" id="KW-0807">Transducer</keyword>
<keyword evidence="11" id="KW-1185">Reference proteome</keyword>
<dbReference type="Pfam" id="PF00672">
    <property type="entry name" value="HAMP"/>
    <property type="match status" value="1"/>
</dbReference>
<dbReference type="Proteomes" id="UP000051936">
    <property type="component" value="Unassembled WGS sequence"/>
</dbReference>
<evidence type="ECO:0000313" key="11">
    <source>
        <dbReference type="Proteomes" id="UP000051936"/>
    </source>
</evidence>
<feature type="domain" description="HAMP" evidence="9">
    <location>
        <begin position="232"/>
        <end position="285"/>
    </location>
</feature>
<organism evidence="10 11">
    <name type="scientific">Bradyrhizobium manausense</name>
    <dbReference type="NCBI Taxonomy" id="989370"/>
    <lineage>
        <taxon>Bacteria</taxon>
        <taxon>Pseudomonadati</taxon>
        <taxon>Pseudomonadota</taxon>
        <taxon>Alphaproteobacteria</taxon>
        <taxon>Hyphomicrobiales</taxon>
        <taxon>Nitrobacteraceae</taxon>
        <taxon>Bradyrhizobium</taxon>
    </lineage>
</organism>
<evidence type="ECO:0000256" key="5">
    <source>
        <dbReference type="PROSITE-ProRule" id="PRU00284"/>
    </source>
</evidence>
<dbReference type="GO" id="GO:0005886">
    <property type="term" value="C:plasma membrane"/>
    <property type="evidence" value="ECO:0007669"/>
    <property type="project" value="UniProtKB-SubCell"/>
</dbReference>
<evidence type="ECO:0000259" key="7">
    <source>
        <dbReference type="PROSITE" id="PS50111"/>
    </source>
</evidence>
<evidence type="ECO:0000256" key="2">
    <source>
        <dbReference type="ARBA" id="ARBA00022519"/>
    </source>
</evidence>
<gene>
    <name evidence="10" type="ORF">AOQ71_11340</name>
</gene>
<dbReference type="EMBL" id="LJYG01000047">
    <property type="protein sequence ID" value="KRQ14503.1"/>
    <property type="molecule type" value="Genomic_DNA"/>
</dbReference>
<feature type="domain" description="Methyl-accepting transducer" evidence="7">
    <location>
        <begin position="307"/>
        <end position="561"/>
    </location>
</feature>
<comment type="similarity">
    <text evidence="4">Belongs to the methyl-accepting chemotaxis (MCP) protein family.</text>
</comment>
<keyword evidence="6" id="KW-1133">Transmembrane helix</keyword>
<comment type="subcellular location">
    <subcellularLocation>
        <location evidence="1">Cell inner membrane</location>
        <topology evidence="1">Multi-pass membrane protein</topology>
    </subcellularLocation>
</comment>
<dbReference type="SMART" id="SM00283">
    <property type="entry name" value="MA"/>
    <property type="match status" value="1"/>
</dbReference>
<dbReference type="GO" id="GO:0007165">
    <property type="term" value="P:signal transduction"/>
    <property type="evidence" value="ECO:0007669"/>
    <property type="project" value="UniProtKB-KW"/>
</dbReference>
<feature type="transmembrane region" description="Helical" evidence="6">
    <location>
        <begin position="207"/>
        <end position="231"/>
    </location>
</feature>
<keyword evidence="2" id="KW-0997">Cell inner membrane</keyword>
<evidence type="ECO:0000313" key="10">
    <source>
        <dbReference type="EMBL" id="KRQ14503.1"/>
    </source>
</evidence>
<dbReference type="SUPFAM" id="SSF58104">
    <property type="entry name" value="Methyl-accepting chemotaxis protein (MCP) signaling domain"/>
    <property type="match status" value="1"/>
</dbReference>
<keyword evidence="2" id="KW-1003">Cell membrane</keyword>
<dbReference type="SMART" id="SM00304">
    <property type="entry name" value="HAMP"/>
    <property type="match status" value="1"/>
</dbReference>
<evidence type="ECO:0000259" key="8">
    <source>
        <dbReference type="PROSITE" id="PS50192"/>
    </source>
</evidence>
<dbReference type="InterPro" id="IPR003660">
    <property type="entry name" value="HAMP_dom"/>
</dbReference>
<keyword evidence="6" id="KW-0472">Membrane</keyword>
<dbReference type="PANTHER" id="PTHR32089:SF112">
    <property type="entry name" value="LYSOZYME-LIKE PROTEIN-RELATED"/>
    <property type="match status" value="1"/>
</dbReference>
<dbReference type="STRING" id="989370.AOQ71_11340"/>
<protein>
    <submittedName>
        <fullName evidence="10">Chemotaxis protein</fullName>
    </submittedName>
</protein>
<evidence type="ECO:0000256" key="3">
    <source>
        <dbReference type="ARBA" id="ARBA00023224"/>
    </source>
</evidence>
<dbReference type="CDD" id="cd06225">
    <property type="entry name" value="HAMP"/>
    <property type="match status" value="1"/>
</dbReference>
<dbReference type="AlphaFoldDB" id="A0A0R3DX79"/>
<proteinExistence type="inferred from homology"/>
<dbReference type="PANTHER" id="PTHR32089">
    <property type="entry name" value="METHYL-ACCEPTING CHEMOTAXIS PROTEIN MCPB"/>
    <property type="match status" value="1"/>
</dbReference>
<dbReference type="PROSITE" id="PS50192">
    <property type="entry name" value="T_SNARE"/>
    <property type="match status" value="1"/>
</dbReference>
<dbReference type="Pfam" id="PF00015">
    <property type="entry name" value="MCPsignal"/>
    <property type="match status" value="1"/>
</dbReference>
<dbReference type="PROSITE" id="PS50111">
    <property type="entry name" value="CHEMOTAXIS_TRANSDUC_2"/>
    <property type="match status" value="1"/>
</dbReference>
<accession>A0A0R3DX79</accession>
<feature type="domain" description="T-SNARE coiled-coil homology" evidence="8">
    <location>
        <begin position="477"/>
        <end position="539"/>
    </location>
</feature>
<evidence type="ECO:0000256" key="4">
    <source>
        <dbReference type="ARBA" id="ARBA00029447"/>
    </source>
</evidence>
<dbReference type="Gene3D" id="1.10.287.950">
    <property type="entry name" value="Methyl-accepting chemotaxis protein"/>
    <property type="match status" value="1"/>
</dbReference>
<comment type="caution">
    <text evidence="10">The sequence shown here is derived from an EMBL/GenBank/DDBJ whole genome shotgun (WGS) entry which is preliminary data.</text>
</comment>
<evidence type="ECO:0000259" key="9">
    <source>
        <dbReference type="PROSITE" id="PS50885"/>
    </source>
</evidence>
<dbReference type="InterPro" id="IPR000727">
    <property type="entry name" value="T_SNARE_dom"/>
</dbReference>
<evidence type="ECO:0000256" key="1">
    <source>
        <dbReference type="ARBA" id="ARBA00004429"/>
    </source>
</evidence>
<keyword evidence="6" id="KW-0812">Transmembrane</keyword>
<name>A0A0R3DX79_9BRAD</name>
<sequence length="581" mass="62275">MAVLAGFATAISIIKSRGASADEAAAYDNRYRSYLLADELRQSSDDLTRLGRTYVVTGDASYKTQYLDILAIRNGDKPRPQAYHRIYWDFVAGGTAKPRPDSETVALSKLMKRQGFTDAEFQQLEQAQKNSDGLVNLEVEAMNLVEGKDKNGQPIAAPDRTRAIELLHSKTYHQYKSQIMEPIDRFFVMLDERTQASIDDASSRATLWRTASVVAIGLLVISVLMLCAYMYRFVVLSLSKIETTTRALAGGNFDVAIEETHRNDEIGIIAQSMVEFRDGLKRARTLQAAEEAEHAAKDRRANLLDSLVKRFEQTMHQIVGSVSSASSELEATASTLTKTANHTQQLAGVVTDASENASTNVQSVASATDELTASIHEISRQMQESTKIAAAAVEQARATDDRINTLSEAANRIGDVIKLITTIAEQTNLLALNATIEAARAGEAGRGFAVVAQEVKELAAQTAKATGEIGGQITSIQSATNDSVVAIKQIGDTIAQISGIATTIAAAVEQQGAATTEIARNVQRASDGTREVSGSITKVNAGAQQTGAASSQVLASANSLAAESSRLQAEVAQFLSEVRAA</sequence>
<evidence type="ECO:0000256" key="6">
    <source>
        <dbReference type="SAM" id="Phobius"/>
    </source>
</evidence>
<reference evidence="10 11" key="1">
    <citation type="submission" date="2015-09" db="EMBL/GenBank/DDBJ databases">
        <title>Draft Genome Sequence of Bradyrhizobium manausense Strain BR 3351T, a Novel Symbiotic Nitrogen-Fixing Alphaproteobacterium Isolated from Brazilian Amazon Rain Forest.</title>
        <authorList>
            <person name="De Araujo J.L."/>
            <person name="Zilli J.E."/>
        </authorList>
    </citation>
    <scope>NUCLEOTIDE SEQUENCE [LARGE SCALE GENOMIC DNA]</scope>
    <source>
        <strain evidence="10 11">BR3351</strain>
    </source>
</reference>
<dbReference type="PROSITE" id="PS50885">
    <property type="entry name" value="HAMP"/>
    <property type="match status" value="1"/>
</dbReference>